<name>A0A6A4XG88_AMPAM</name>
<proteinExistence type="predicted"/>
<dbReference type="EMBL" id="VIIS01000074">
    <property type="protein sequence ID" value="KAF0313692.1"/>
    <property type="molecule type" value="Genomic_DNA"/>
</dbReference>
<protein>
    <submittedName>
        <fullName evidence="1">Uncharacterized protein</fullName>
    </submittedName>
</protein>
<dbReference type="Proteomes" id="UP000440578">
    <property type="component" value="Unassembled WGS sequence"/>
</dbReference>
<evidence type="ECO:0000313" key="1">
    <source>
        <dbReference type="EMBL" id="KAF0313692.1"/>
    </source>
</evidence>
<gene>
    <name evidence="1" type="ORF">FJT64_015826</name>
</gene>
<dbReference type="AlphaFoldDB" id="A0A6A4XG88"/>
<comment type="caution">
    <text evidence="1">The sequence shown here is derived from an EMBL/GenBank/DDBJ whole genome shotgun (WGS) entry which is preliminary data.</text>
</comment>
<accession>A0A6A4XG88</accession>
<keyword evidence="2" id="KW-1185">Reference proteome</keyword>
<reference evidence="1 2" key="1">
    <citation type="submission" date="2019-07" db="EMBL/GenBank/DDBJ databases">
        <title>Draft genome assembly of a fouling barnacle, Amphibalanus amphitrite (Darwin, 1854): The first reference genome for Thecostraca.</title>
        <authorList>
            <person name="Kim W."/>
        </authorList>
    </citation>
    <scope>NUCLEOTIDE SEQUENCE [LARGE SCALE GENOMIC DNA]</scope>
    <source>
        <strain evidence="1">SNU_AA5</strain>
        <tissue evidence="1">Soma without cirri and trophi</tissue>
    </source>
</reference>
<evidence type="ECO:0000313" key="2">
    <source>
        <dbReference type="Proteomes" id="UP000440578"/>
    </source>
</evidence>
<sequence>MAMRDAPNKYKFYSGAWSRTNMMQRNVDTPDNPTYSQLFRANDLRAAGVDTTFQILVLFGSNVGFHGPVPVQQSLEVNTYTGSSYMTSVTIIGAMDAGKAVLPWMPTAGNALLSLTTDQGSVRYFHTMINTPGTPYLGSAQTNSEYYVRE</sequence>
<organism evidence="1 2">
    <name type="scientific">Amphibalanus amphitrite</name>
    <name type="common">Striped barnacle</name>
    <name type="synonym">Balanus amphitrite</name>
    <dbReference type="NCBI Taxonomy" id="1232801"/>
    <lineage>
        <taxon>Eukaryota</taxon>
        <taxon>Metazoa</taxon>
        <taxon>Ecdysozoa</taxon>
        <taxon>Arthropoda</taxon>
        <taxon>Crustacea</taxon>
        <taxon>Multicrustacea</taxon>
        <taxon>Cirripedia</taxon>
        <taxon>Thoracica</taxon>
        <taxon>Thoracicalcarea</taxon>
        <taxon>Balanomorpha</taxon>
        <taxon>Balanoidea</taxon>
        <taxon>Balanidae</taxon>
        <taxon>Amphibalaninae</taxon>
        <taxon>Amphibalanus</taxon>
    </lineage>
</organism>